<comment type="caution">
    <text evidence="3">The sequence shown here is derived from an EMBL/GenBank/DDBJ whole genome shotgun (WGS) entry which is preliminary data.</text>
</comment>
<dbReference type="EMBL" id="JXXN02005200">
    <property type="protein sequence ID" value="THD20066.1"/>
    <property type="molecule type" value="Genomic_DNA"/>
</dbReference>
<accession>A0A4E0R1S3</accession>
<keyword evidence="4" id="KW-1185">Reference proteome</keyword>
<dbReference type="Pfam" id="PF00244">
    <property type="entry name" value="14-3-3"/>
    <property type="match status" value="1"/>
</dbReference>
<evidence type="ECO:0000313" key="3">
    <source>
        <dbReference type="EMBL" id="THD20066.1"/>
    </source>
</evidence>
<evidence type="ECO:0000259" key="2">
    <source>
        <dbReference type="Pfam" id="PF00244"/>
    </source>
</evidence>
<organism evidence="3 4">
    <name type="scientific">Fasciola hepatica</name>
    <name type="common">Liver fluke</name>
    <dbReference type="NCBI Taxonomy" id="6192"/>
    <lineage>
        <taxon>Eukaryota</taxon>
        <taxon>Metazoa</taxon>
        <taxon>Spiralia</taxon>
        <taxon>Lophotrochozoa</taxon>
        <taxon>Platyhelminthes</taxon>
        <taxon>Trematoda</taxon>
        <taxon>Digenea</taxon>
        <taxon>Plagiorchiida</taxon>
        <taxon>Echinostomata</taxon>
        <taxon>Echinostomatoidea</taxon>
        <taxon>Fasciolidae</taxon>
        <taxon>Fasciola</taxon>
    </lineage>
</organism>
<dbReference type="AlphaFoldDB" id="A0A4E0R1S3"/>
<proteinExistence type="inferred from homology"/>
<dbReference type="InterPro" id="IPR023410">
    <property type="entry name" value="14-3-3_domain"/>
</dbReference>
<sequence>MERKKKSDFAKIAEESERYDEMVKVMNEVAKLPDEMFIEKDNLLSVEYENVIEARSSSWHMLNSIERKDGNENLAKQ</sequence>
<evidence type="ECO:0000313" key="4">
    <source>
        <dbReference type="Proteomes" id="UP000230066"/>
    </source>
</evidence>
<dbReference type="InterPro" id="IPR000308">
    <property type="entry name" value="14-3-3"/>
</dbReference>
<reference evidence="3" key="1">
    <citation type="submission" date="2019-03" db="EMBL/GenBank/DDBJ databases">
        <title>Improved annotation for the trematode Fasciola hepatica.</title>
        <authorList>
            <person name="Choi Y.-J."/>
            <person name="Martin J."/>
            <person name="Mitreva M."/>
        </authorList>
    </citation>
    <scope>NUCLEOTIDE SEQUENCE [LARGE SCALE GENOMIC DNA]</scope>
</reference>
<dbReference type="Gene3D" id="1.20.190.20">
    <property type="entry name" value="14-3-3 domain"/>
    <property type="match status" value="1"/>
</dbReference>
<gene>
    <name evidence="3" type="ORF">D915_009106</name>
</gene>
<dbReference type="PANTHER" id="PTHR18860">
    <property type="entry name" value="14-3-3 PROTEIN"/>
    <property type="match status" value="1"/>
</dbReference>
<evidence type="ECO:0000256" key="1">
    <source>
        <dbReference type="ARBA" id="ARBA00006141"/>
    </source>
</evidence>
<dbReference type="SUPFAM" id="SSF48445">
    <property type="entry name" value="14-3-3 protein"/>
    <property type="match status" value="1"/>
</dbReference>
<dbReference type="Proteomes" id="UP000230066">
    <property type="component" value="Unassembled WGS sequence"/>
</dbReference>
<comment type="similarity">
    <text evidence="1">Belongs to the 14-3-3 family.</text>
</comment>
<dbReference type="InterPro" id="IPR036815">
    <property type="entry name" value="14-3-3_dom_sf"/>
</dbReference>
<name>A0A4E0R1S3_FASHE</name>
<feature type="domain" description="14-3-3" evidence="2">
    <location>
        <begin position="10"/>
        <end position="73"/>
    </location>
</feature>
<protein>
    <submittedName>
        <fullName evidence="3">14-3-3 protein D</fullName>
    </submittedName>
</protein>